<sequence length="124" mass="14126">MLMLKSRVKWAYYILIASALAYVGLMTLSLNNTREALTPSLTLWSDRASKTESTGTISSETTNDENAFTRDINTYRTKLDLRLKDLKSSTPDSLHDYNTTTYTSIVWAILVTVLLYVIFIEMEN</sequence>
<keyword evidence="1" id="KW-0472">Membrane</keyword>
<proteinExistence type="predicted"/>
<dbReference type="AlphaFoldDB" id="A0A6C0B5G3"/>
<keyword evidence="1" id="KW-1133">Transmembrane helix</keyword>
<feature type="transmembrane region" description="Helical" evidence="1">
    <location>
        <begin position="101"/>
        <end position="120"/>
    </location>
</feature>
<dbReference type="EMBL" id="MN739081">
    <property type="protein sequence ID" value="QHS87447.1"/>
    <property type="molecule type" value="Genomic_DNA"/>
</dbReference>
<name>A0A6C0B5G3_9ZZZZ</name>
<evidence type="ECO:0000256" key="1">
    <source>
        <dbReference type="SAM" id="Phobius"/>
    </source>
</evidence>
<feature type="transmembrane region" description="Helical" evidence="1">
    <location>
        <begin position="12"/>
        <end position="30"/>
    </location>
</feature>
<protein>
    <submittedName>
        <fullName evidence="2">Uncharacterized protein</fullName>
    </submittedName>
</protein>
<organism evidence="2">
    <name type="scientific">viral metagenome</name>
    <dbReference type="NCBI Taxonomy" id="1070528"/>
    <lineage>
        <taxon>unclassified sequences</taxon>
        <taxon>metagenomes</taxon>
        <taxon>organismal metagenomes</taxon>
    </lineage>
</organism>
<accession>A0A6C0B5G3</accession>
<evidence type="ECO:0000313" key="2">
    <source>
        <dbReference type="EMBL" id="QHS87447.1"/>
    </source>
</evidence>
<keyword evidence="1" id="KW-0812">Transmembrane</keyword>
<reference evidence="2" key="1">
    <citation type="journal article" date="2020" name="Nature">
        <title>Giant virus diversity and host interactions through global metagenomics.</title>
        <authorList>
            <person name="Schulz F."/>
            <person name="Roux S."/>
            <person name="Paez-Espino D."/>
            <person name="Jungbluth S."/>
            <person name="Walsh D.A."/>
            <person name="Denef V.J."/>
            <person name="McMahon K.D."/>
            <person name="Konstantinidis K.T."/>
            <person name="Eloe-Fadrosh E.A."/>
            <person name="Kyrpides N.C."/>
            <person name="Woyke T."/>
        </authorList>
    </citation>
    <scope>NUCLEOTIDE SEQUENCE</scope>
    <source>
        <strain evidence="2">GVMAG-M-3300010157-4</strain>
    </source>
</reference>